<dbReference type="GO" id="GO:0010468">
    <property type="term" value="P:regulation of gene expression"/>
    <property type="evidence" value="ECO:0007669"/>
    <property type="project" value="UniProtKB-ARBA"/>
</dbReference>
<proteinExistence type="predicted"/>
<dbReference type="PANTHER" id="PTHR11544">
    <property type="entry name" value="COLD SHOCK DOMAIN CONTAINING PROTEINS"/>
    <property type="match status" value="1"/>
</dbReference>
<dbReference type="InterPro" id="IPR012340">
    <property type="entry name" value="NA-bd_OB-fold"/>
</dbReference>
<dbReference type="InterPro" id="IPR050181">
    <property type="entry name" value="Cold_shock_domain"/>
</dbReference>
<dbReference type="InterPro" id="IPR019844">
    <property type="entry name" value="CSD_CS"/>
</dbReference>
<dbReference type="PRINTS" id="PR00050">
    <property type="entry name" value="COLDSHOCK"/>
</dbReference>
<gene>
    <name evidence="5" type="ORF">SAMN05660649_02132</name>
</gene>
<dbReference type="InterPro" id="IPR011129">
    <property type="entry name" value="CSD"/>
</dbReference>
<dbReference type="FunFam" id="2.40.50.140:FF:000006">
    <property type="entry name" value="Cold shock protein CspC"/>
    <property type="match status" value="1"/>
</dbReference>
<name>A0A1I2TCJ6_9FIRM</name>
<dbReference type="Proteomes" id="UP000199337">
    <property type="component" value="Unassembled WGS sequence"/>
</dbReference>
<dbReference type="Gene3D" id="2.40.50.140">
    <property type="entry name" value="Nucleic acid-binding proteins"/>
    <property type="match status" value="1"/>
</dbReference>
<dbReference type="Gene3D" id="6.20.370.130">
    <property type="match status" value="1"/>
</dbReference>
<sequence>MVLGKVKWFSKEKGYGFIEREDGGDVFVHFSAIQEDGFKTLMEGQEVEFDIVEGARGPQAANVTKI</sequence>
<evidence type="ECO:0000256" key="3">
    <source>
        <dbReference type="RuleBase" id="RU000408"/>
    </source>
</evidence>
<accession>A0A1I2TCJ6</accession>
<dbReference type="PROSITE" id="PS51857">
    <property type="entry name" value="CSD_2"/>
    <property type="match status" value="1"/>
</dbReference>
<dbReference type="SUPFAM" id="SSF50249">
    <property type="entry name" value="Nucleic acid-binding proteins"/>
    <property type="match status" value="1"/>
</dbReference>
<dbReference type="SMART" id="SM00357">
    <property type="entry name" value="CSP"/>
    <property type="match status" value="1"/>
</dbReference>
<reference evidence="6" key="1">
    <citation type="submission" date="2016-10" db="EMBL/GenBank/DDBJ databases">
        <authorList>
            <person name="Varghese N."/>
            <person name="Submissions S."/>
        </authorList>
    </citation>
    <scope>NUCLEOTIDE SEQUENCE [LARGE SCALE GENOMIC DNA]</scope>
    <source>
        <strain evidence="6">DSM 17038</strain>
    </source>
</reference>
<dbReference type="InterPro" id="IPR012156">
    <property type="entry name" value="Cold_shock_CspA"/>
</dbReference>
<dbReference type="CDD" id="cd04458">
    <property type="entry name" value="CSP_CDS"/>
    <property type="match status" value="1"/>
</dbReference>
<dbReference type="AlphaFoldDB" id="A0A1I2TCJ6"/>
<comment type="subcellular location">
    <subcellularLocation>
        <location evidence="1 3">Cytoplasm</location>
    </subcellularLocation>
</comment>
<evidence type="ECO:0000256" key="1">
    <source>
        <dbReference type="ARBA" id="ARBA00004496"/>
    </source>
</evidence>
<dbReference type="EMBL" id="FOOX01000007">
    <property type="protein sequence ID" value="SFG61839.1"/>
    <property type="molecule type" value="Genomic_DNA"/>
</dbReference>
<dbReference type="PIRSF" id="PIRSF002599">
    <property type="entry name" value="Cold_shock_A"/>
    <property type="match status" value="1"/>
</dbReference>
<evidence type="ECO:0000259" key="4">
    <source>
        <dbReference type="PROSITE" id="PS51857"/>
    </source>
</evidence>
<dbReference type="Pfam" id="PF00313">
    <property type="entry name" value="CSD"/>
    <property type="match status" value="1"/>
</dbReference>
<dbReference type="PROSITE" id="PS00352">
    <property type="entry name" value="CSD_1"/>
    <property type="match status" value="1"/>
</dbReference>
<dbReference type="GO" id="GO:0051252">
    <property type="term" value="P:regulation of RNA metabolic process"/>
    <property type="evidence" value="ECO:0007669"/>
    <property type="project" value="UniProtKB-ARBA"/>
</dbReference>
<dbReference type="GO" id="GO:0005737">
    <property type="term" value="C:cytoplasm"/>
    <property type="evidence" value="ECO:0007669"/>
    <property type="project" value="UniProtKB-SubCell"/>
</dbReference>
<keyword evidence="2" id="KW-0963">Cytoplasm</keyword>
<keyword evidence="6" id="KW-1185">Reference proteome</keyword>
<dbReference type="STRING" id="341036.SAMN05660649_02132"/>
<dbReference type="InterPro" id="IPR002059">
    <property type="entry name" value="CSP_DNA-bd"/>
</dbReference>
<evidence type="ECO:0000313" key="6">
    <source>
        <dbReference type="Proteomes" id="UP000199337"/>
    </source>
</evidence>
<dbReference type="GO" id="GO:0003676">
    <property type="term" value="F:nucleic acid binding"/>
    <property type="evidence" value="ECO:0007669"/>
    <property type="project" value="InterPro"/>
</dbReference>
<protein>
    <submittedName>
        <fullName evidence="5">Cold shock protein (Beta-ribbon, CspA family)</fullName>
    </submittedName>
</protein>
<evidence type="ECO:0000256" key="2">
    <source>
        <dbReference type="ARBA" id="ARBA00022490"/>
    </source>
</evidence>
<organism evidence="5 6">
    <name type="scientific">Desulfotruncus arcticus DSM 17038</name>
    <dbReference type="NCBI Taxonomy" id="1121424"/>
    <lineage>
        <taxon>Bacteria</taxon>
        <taxon>Bacillati</taxon>
        <taxon>Bacillota</taxon>
        <taxon>Clostridia</taxon>
        <taxon>Eubacteriales</taxon>
        <taxon>Desulfallaceae</taxon>
        <taxon>Desulfotruncus</taxon>
    </lineage>
</organism>
<evidence type="ECO:0000313" key="5">
    <source>
        <dbReference type="EMBL" id="SFG61839.1"/>
    </source>
</evidence>
<feature type="domain" description="CSD" evidence="4">
    <location>
        <begin position="1"/>
        <end position="65"/>
    </location>
</feature>